<dbReference type="Proteomes" id="UP000619457">
    <property type="component" value="Unassembled WGS sequence"/>
</dbReference>
<dbReference type="SUPFAM" id="SSF50156">
    <property type="entry name" value="PDZ domain-like"/>
    <property type="match status" value="1"/>
</dbReference>
<name>A0A918UW88_9BACT</name>
<dbReference type="SMART" id="SM00245">
    <property type="entry name" value="TSPc"/>
    <property type="match status" value="1"/>
</dbReference>
<accession>A0A918UW88</accession>
<evidence type="ECO:0000256" key="11">
    <source>
        <dbReference type="SAM" id="SignalP"/>
    </source>
</evidence>
<comment type="function">
    <text evidence="7">Degrades oligopeptides.</text>
</comment>
<dbReference type="SUPFAM" id="SSF50969">
    <property type="entry name" value="YVTN repeat-like/Quinoprotein amine dehydrogenase"/>
    <property type="match status" value="1"/>
</dbReference>
<feature type="active site" description="Charge relay system" evidence="8">
    <location>
        <position position="1043"/>
    </location>
</feature>
<keyword evidence="14" id="KW-1185">Reference proteome</keyword>
<proteinExistence type="inferred from homology"/>
<dbReference type="InterPro" id="IPR005151">
    <property type="entry name" value="Tail-specific_protease"/>
</dbReference>
<dbReference type="Pfam" id="PF07676">
    <property type="entry name" value="PD40"/>
    <property type="match status" value="2"/>
</dbReference>
<evidence type="ECO:0000256" key="3">
    <source>
        <dbReference type="ARBA" id="ARBA00022490"/>
    </source>
</evidence>
<keyword evidence="4 7" id="KW-0645">Protease</keyword>
<dbReference type="RefSeq" id="WP_018475798.1">
    <property type="nucleotide sequence ID" value="NZ_BMWX01000007.1"/>
</dbReference>
<evidence type="ECO:0000259" key="12">
    <source>
        <dbReference type="PROSITE" id="PS50106"/>
    </source>
</evidence>
<dbReference type="PANTHER" id="PTHR43253:SF1">
    <property type="entry name" value="TRICORN PROTEASE HOMOLOG 2-RELATED"/>
    <property type="match status" value="1"/>
</dbReference>
<dbReference type="Gene3D" id="2.30.42.10">
    <property type="match status" value="1"/>
</dbReference>
<dbReference type="InterPro" id="IPR011044">
    <property type="entry name" value="Quino_amine_DH_bsu"/>
</dbReference>
<dbReference type="InterPro" id="IPR001478">
    <property type="entry name" value="PDZ"/>
</dbReference>
<dbReference type="Gene3D" id="2.120.10.30">
    <property type="entry name" value="TolB, C-terminal domain"/>
    <property type="match status" value="1"/>
</dbReference>
<dbReference type="GO" id="GO:0005737">
    <property type="term" value="C:cytoplasm"/>
    <property type="evidence" value="ECO:0007669"/>
    <property type="project" value="UniProtKB-SubCell"/>
</dbReference>
<evidence type="ECO:0000256" key="5">
    <source>
        <dbReference type="ARBA" id="ARBA00022801"/>
    </source>
</evidence>
<dbReference type="PIRSF" id="PIRSF036421">
    <property type="entry name" value="Tricorn_protease"/>
    <property type="match status" value="1"/>
</dbReference>
<feature type="active site" description="Nucleophile" evidence="8">
    <location>
        <position position="986"/>
    </location>
</feature>
<reference evidence="13" key="2">
    <citation type="submission" date="2020-09" db="EMBL/GenBank/DDBJ databases">
        <authorList>
            <person name="Sun Q."/>
            <person name="Kim S."/>
        </authorList>
    </citation>
    <scope>NUCLEOTIDE SEQUENCE</scope>
    <source>
        <strain evidence="13">KCTC 12368</strain>
    </source>
</reference>
<feature type="active site" description="Charge relay system" evidence="8">
    <location>
        <position position="770"/>
    </location>
</feature>
<dbReference type="EC" id="3.4.21.-" evidence="7"/>
<keyword evidence="3 7" id="KW-0963">Cytoplasm</keyword>
<dbReference type="Pfam" id="PF14684">
    <property type="entry name" value="Tricorn_C1"/>
    <property type="match status" value="1"/>
</dbReference>
<evidence type="ECO:0000256" key="10">
    <source>
        <dbReference type="SAM" id="MobiDB-lite"/>
    </source>
</evidence>
<dbReference type="InterPro" id="IPR011042">
    <property type="entry name" value="6-blade_b-propeller_TolB-like"/>
</dbReference>
<dbReference type="Pfam" id="PF26549">
    <property type="entry name" value="Tricorn_N"/>
    <property type="match status" value="1"/>
</dbReference>
<dbReference type="PROSITE" id="PS50106">
    <property type="entry name" value="PDZ"/>
    <property type="match status" value="1"/>
</dbReference>
<evidence type="ECO:0000256" key="2">
    <source>
        <dbReference type="ARBA" id="ARBA00008524"/>
    </source>
</evidence>
<dbReference type="SUPFAM" id="SSF52096">
    <property type="entry name" value="ClpP/crotonase"/>
    <property type="match status" value="1"/>
</dbReference>
<keyword evidence="6 7" id="KW-0720">Serine protease</keyword>
<dbReference type="Pfam" id="PF00595">
    <property type="entry name" value="PDZ"/>
    <property type="match status" value="1"/>
</dbReference>
<feature type="chain" id="PRO_5036724183" description="Tricorn protease homolog" evidence="11">
    <location>
        <begin position="20"/>
        <end position="1080"/>
    </location>
</feature>
<keyword evidence="5 7" id="KW-0378">Hydrolase</keyword>
<dbReference type="Gene3D" id="3.90.226.10">
    <property type="entry name" value="2-enoyl-CoA Hydratase, Chain A, domain 1"/>
    <property type="match status" value="1"/>
</dbReference>
<comment type="similarity">
    <text evidence="2 7">Belongs to the peptidase S41B family.</text>
</comment>
<dbReference type="CDD" id="cd07562">
    <property type="entry name" value="Peptidase_S41_TRI"/>
    <property type="match status" value="1"/>
</dbReference>
<organism evidence="13 14">
    <name type="scientific">Echinicola pacifica</name>
    <dbReference type="NCBI Taxonomy" id="346377"/>
    <lineage>
        <taxon>Bacteria</taxon>
        <taxon>Pseudomonadati</taxon>
        <taxon>Bacteroidota</taxon>
        <taxon>Cytophagia</taxon>
        <taxon>Cytophagales</taxon>
        <taxon>Cyclobacteriaceae</taxon>
        <taxon>Echinicola</taxon>
    </lineage>
</organism>
<evidence type="ECO:0000256" key="7">
    <source>
        <dbReference type="PIRNR" id="PIRNR036421"/>
    </source>
</evidence>
<keyword evidence="11" id="KW-0732">Signal</keyword>
<dbReference type="InterPro" id="IPR036034">
    <property type="entry name" value="PDZ_sf"/>
</dbReference>
<dbReference type="AlphaFoldDB" id="A0A918UW88"/>
<dbReference type="Gene3D" id="3.30.750.44">
    <property type="match status" value="1"/>
</dbReference>
<feature type="region of interest" description="Disordered" evidence="10">
    <location>
        <begin position="569"/>
        <end position="595"/>
    </location>
</feature>
<evidence type="ECO:0000256" key="9">
    <source>
        <dbReference type="PIRSR" id="PIRSR036421-3"/>
    </source>
</evidence>
<dbReference type="Gene3D" id="2.120.10.60">
    <property type="entry name" value="Tricorn protease N-terminal domain"/>
    <property type="match status" value="1"/>
</dbReference>
<dbReference type="InterPro" id="IPR028204">
    <property type="entry name" value="Tricorn_C1"/>
</dbReference>
<evidence type="ECO:0000313" key="13">
    <source>
        <dbReference type="EMBL" id="GGZ37433.1"/>
    </source>
</evidence>
<evidence type="ECO:0000256" key="6">
    <source>
        <dbReference type="ARBA" id="ARBA00022825"/>
    </source>
</evidence>
<dbReference type="InterPro" id="IPR029045">
    <property type="entry name" value="ClpP/crotonase-like_dom_sf"/>
</dbReference>
<protein>
    <recommendedName>
        <fullName evidence="7">Tricorn protease homolog</fullName>
        <ecNumber evidence="7">3.4.21.-</ecNumber>
    </recommendedName>
</protein>
<evidence type="ECO:0000256" key="1">
    <source>
        <dbReference type="ARBA" id="ARBA00004496"/>
    </source>
</evidence>
<sequence>MKKHFSVLVLFLLSLSSIAQESAKWIRYPAVSPDGSTIIFGYMGNLYRVASEGGAAIPITTGDHYDMRPVWSHDGQTIAFASDRYGNFDVYTMPAQGGMPSRLSFHSADDFPYDFSQDDAEVLFGSGREAPAESVRFPGKGYWQILYTVPVGGGRPILLTAAGAEEAHYNSTGTQVVFQDRKGYEDPWRKHHTSSVTRDIWIYTIENEEYKQLSTFKGENREPVFAADDKEVYYLNEKDGTQNLYKASLEGNTEVQLTSFTDFPVRHLSLADDNTAVFTWKGEVYKLGKDGQARKVSIQVMDDAAFQAIKHLDISNLSEFAVSPNGKEIAFVNRGEVFVTGMEDSRTKNITNSPEQERMIEWSPEGDALIYSGERDGSWNIYKASIQRKEEKYFYTSTIINTEELVASPAEEFQALYSPDGKKIAYVEERNTLKVLTLDSKKTVTILPKGHNHSYSDGDWGFRWSPDSNWLLVDDEKGYMFSQNVALIKADGSGEINYPINSGFGENGAKWALEGKMMTYLSSRDGRKSLANQGSREYDIFAVFFDQEAYDRYQMSEEDFKLLEDLEKQEKEKEEKEEEDSKKKDKKKEDEKEEKAPLDLNLKHLDNRKVKLTINSSSISDYVLTKDASKVYYLAAFEKGYDLWETEPRTRSTKILAKLGGSPSGIAISDDDKTLYLSNHGKLVKVNTSDGKVSSIGMDGEMALDGPAERDYIFHHIWRQVQKKFYDPTLHGIDWEMYRDEYAAFLPHINNNYDFRELLSEILGELNASHTGGRYYHSSPNSDQTASLGLLYDETYKGDGIRISEVIPAGPLDNADKKIKKGDIITAINGVEIPAEDNWNKYLNNIAGKNIVLSMRSGSRDFEQTLKPVSLGAQNQWMYQRWVNTMDHMVDSLSNGKLGYVHVKGMNDGSFRDVYETVLGKNMNKEALVVDTRFNGGGWLHDDLNTFLSGKTYMEFSPQGEKVKGGEPMSRWTKPSIVLMSEGNYSDAFIFPFIYQQNGIGKLVGMPVAGTGTAVWWERQIDPSIIFGIPMIGTMGTDGVVTENVELEPDIIAPLPYEDFLKGTDSQLETAIREMLKEVN</sequence>
<evidence type="ECO:0000256" key="4">
    <source>
        <dbReference type="ARBA" id="ARBA00022670"/>
    </source>
</evidence>
<reference evidence="13" key="1">
    <citation type="journal article" date="2014" name="Int. J. Syst. Evol. Microbiol.">
        <title>Complete genome sequence of Corynebacterium casei LMG S-19264T (=DSM 44701T), isolated from a smear-ripened cheese.</title>
        <authorList>
            <consortium name="US DOE Joint Genome Institute (JGI-PGF)"/>
            <person name="Walter F."/>
            <person name="Albersmeier A."/>
            <person name="Kalinowski J."/>
            <person name="Ruckert C."/>
        </authorList>
    </citation>
    <scope>NUCLEOTIDE SEQUENCE</scope>
    <source>
        <strain evidence="13">KCTC 12368</strain>
    </source>
</reference>
<dbReference type="EMBL" id="BMWX01000007">
    <property type="protein sequence ID" value="GGZ37433.1"/>
    <property type="molecule type" value="Genomic_DNA"/>
</dbReference>
<dbReference type="PANTHER" id="PTHR43253">
    <property type="entry name" value="TRICORN PROTEASE HOMOLOG 2-RELATED"/>
    <property type="match status" value="1"/>
</dbReference>
<dbReference type="GO" id="GO:0006508">
    <property type="term" value="P:proteolysis"/>
    <property type="evidence" value="ECO:0007669"/>
    <property type="project" value="UniProtKB-UniRule"/>
</dbReference>
<evidence type="ECO:0000313" key="14">
    <source>
        <dbReference type="Proteomes" id="UP000619457"/>
    </source>
</evidence>
<gene>
    <name evidence="13" type="ORF">GCM10007049_33300</name>
</gene>
<evidence type="ECO:0000256" key="8">
    <source>
        <dbReference type="PIRSR" id="PIRSR036421-1"/>
    </source>
</evidence>
<feature type="signal peptide" evidence="11">
    <location>
        <begin position="1"/>
        <end position="19"/>
    </location>
</feature>
<comment type="caution">
    <text evidence="13">The sequence shown here is derived from an EMBL/GenBank/DDBJ whole genome shotgun (WGS) entry which is preliminary data.</text>
</comment>
<dbReference type="SMART" id="SM00228">
    <property type="entry name" value="PDZ"/>
    <property type="match status" value="1"/>
</dbReference>
<dbReference type="GO" id="GO:0008236">
    <property type="term" value="F:serine-type peptidase activity"/>
    <property type="evidence" value="ECO:0007669"/>
    <property type="project" value="UniProtKB-UniRule"/>
</dbReference>
<dbReference type="Pfam" id="PF03572">
    <property type="entry name" value="Peptidase_S41"/>
    <property type="match status" value="1"/>
</dbReference>
<dbReference type="InterPro" id="IPR012393">
    <property type="entry name" value="Tricorn_protease"/>
</dbReference>
<dbReference type="SUPFAM" id="SSF69304">
    <property type="entry name" value="Tricorn protease N-terminal domain"/>
    <property type="match status" value="2"/>
</dbReference>
<comment type="subcellular location">
    <subcellularLocation>
        <location evidence="1 7">Cytoplasm</location>
    </subcellularLocation>
</comment>
<feature type="site" description="Transition state stabilizer; via amide nitrogen" evidence="9">
    <location>
        <position position="987"/>
    </location>
</feature>
<dbReference type="InterPro" id="IPR011659">
    <property type="entry name" value="WD40"/>
</dbReference>
<feature type="domain" description="PDZ" evidence="12">
    <location>
        <begin position="788"/>
        <end position="833"/>
    </location>
</feature>